<evidence type="ECO:0000259" key="15">
    <source>
        <dbReference type="Pfam" id="PF00150"/>
    </source>
</evidence>
<evidence type="ECO:0000256" key="6">
    <source>
        <dbReference type="ARBA" id="ARBA00022989"/>
    </source>
</evidence>
<evidence type="ECO:0000256" key="7">
    <source>
        <dbReference type="ARBA" id="ARBA00023136"/>
    </source>
</evidence>
<dbReference type="SUPFAM" id="SSF51445">
    <property type="entry name" value="(Trans)glycosidases"/>
    <property type="match status" value="1"/>
</dbReference>
<organism evidence="16 17">
    <name type="scientific">Oharaeibacter diazotrophicus</name>
    <dbReference type="NCBI Taxonomy" id="1920512"/>
    <lineage>
        <taxon>Bacteria</taxon>
        <taxon>Pseudomonadati</taxon>
        <taxon>Pseudomonadota</taxon>
        <taxon>Alphaproteobacteria</taxon>
        <taxon>Hyphomicrobiales</taxon>
        <taxon>Pleomorphomonadaceae</taxon>
        <taxon>Oharaeibacter</taxon>
    </lineage>
</organism>
<evidence type="ECO:0000256" key="2">
    <source>
        <dbReference type="ARBA" id="ARBA00022475"/>
    </source>
</evidence>
<dbReference type="GO" id="GO:0008422">
    <property type="term" value="F:beta-glucosidase activity"/>
    <property type="evidence" value="ECO:0007669"/>
    <property type="project" value="TreeGrafter"/>
</dbReference>
<proteinExistence type="inferred from homology"/>
<keyword evidence="3" id="KW-0812">Transmembrane</keyword>
<gene>
    <name evidence="16" type="ORF">EDD54_3145</name>
</gene>
<keyword evidence="5" id="KW-0735">Signal-anchor</keyword>
<dbReference type="GO" id="GO:0071555">
    <property type="term" value="P:cell wall organization"/>
    <property type="evidence" value="ECO:0007669"/>
    <property type="project" value="UniProtKB-KW"/>
</dbReference>
<comment type="subcellular location">
    <subcellularLocation>
        <location evidence="1">Cell membrane</location>
        <topology evidence="1">Single-pass type II membrane protein</topology>
    </subcellularLocation>
</comment>
<evidence type="ECO:0000256" key="4">
    <source>
        <dbReference type="ARBA" id="ARBA00022801"/>
    </source>
</evidence>
<dbReference type="Pfam" id="PF00150">
    <property type="entry name" value="Cellulase"/>
    <property type="match status" value="1"/>
</dbReference>
<keyword evidence="8" id="KW-0325">Glycoprotein</keyword>
<keyword evidence="17" id="KW-1185">Reference proteome</keyword>
<keyword evidence="9 13" id="KW-0326">Glycosidase</keyword>
<keyword evidence="2" id="KW-1003">Cell membrane</keyword>
<keyword evidence="10" id="KW-0961">Cell wall biogenesis/degradation</keyword>
<evidence type="ECO:0000256" key="3">
    <source>
        <dbReference type="ARBA" id="ARBA00022692"/>
    </source>
</evidence>
<dbReference type="GO" id="GO:0009251">
    <property type="term" value="P:glucan catabolic process"/>
    <property type="evidence" value="ECO:0007669"/>
    <property type="project" value="TreeGrafter"/>
</dbReference>
<comment type="caution">
    <text evidence="16">The sequence shown here is derived from an EMBL/GenBank/DDBJ whole genome shotgun (WGS) entry which is preliminary data.</text>
</comment>
<dbReference type="PANTHER" id="PTHR31297">
    <property type="entry name" value="GLUCAN ENDO-1,6-BETA-GLUCOSIDASE B"/>
    <property type="match status" value="1"/>
</dbReference>
<evidence type="ECO:0000256" key="10">
    <source>
        <dbReference type="ARBA" id="ARBA00023316"/>
    </source>
</evidence>
<evidence type="ECO:0000256" key="5">
    <source>
        <dbReference type="ARBA" id="ARBA00022968"/>
    </source>
</evidence>
<dbReference type="InterPro" id="IPR050386">
    <property type="entry name" value="Glycosyl_hydrolase_5"/>
</dbReference>
<dbReference type="InterPro" id="IPR017853">
    <property type="entry name" value="GH"/>
</dbReference>
<keyword evidence="14" id="KW-0732">Signal</keyword>
<feature type="chain" id="PRO_5020880396" description="Exo-1,3-beta-glucanase D" evidence="14">
    <location>
        <begin position="33"/>
        <end position="378"/>
    </location>
</feature>
<comment type="similarity">
    <text evidence="13">Belongs to the glycosyl hydrolase 5 (cellulase A) family.</text>
</comment>
<name>A0A4V3CVN6_9HYPH</name>
<evidence type="ECO:0000313" key="17">
    <source>
        <dbReference type="Proteomes" id="UP000294547"/>
    </source>
</evidence>
<dbReference type="GO" id="GO:0005886">
    <property type="term" value="C:plasma membrane"/>
    <property type="evidence" value="ECO:0007669"/>
    <property type="project" value="UniProtKB-SubCell"/>
</dbReference>
<evidence type="ECO:0000313" key="16">
    <source>
        <dbReference type="EMBL" id="TDP83188.1"/>
    </source>
</evidence>
<evidence type="ECO:0000256" key="11">
    <source>
        <dbReference type="ARBA" id="ARBA00037126"/>
    </source>
</evidence>
<dbReference type="PANTHER" id="PTHR31297:SF34">
    <property type="entry name" value="GLUCAN 1,3-BETA-GLUCOSIDASE 2"/>
    <property type="match status" value="1"/>
</dbReference>
<keyword evidence="6" id="KW-1133">Transmembrane helix</keyword>
<dbReference type="EMBL" id="SNXY01000009">
    <property type="protein sequence ID" value="TDP83188.1"/>
    <property type="molecule type" value="Genomic_DNA"/>
</dbReference>
<dbReference type="Gene3D" id="3.20.20.80">
    <property type="entry name" value="Glycosidases"/>
    <property type="match status" value="1"/>
</dbReference>
<sequence length="378" mass="39225">MPTLPSEIRAMSFRLVAAALAGVLAAAMPAEAACSLRWPALARGVSAPGVDGSGARAQASDAILRTLRAGGMRHVRLPVKAENLMARFADAATRQATLADARAAYGRLRRFGFAVVLDLHGGEAMNALLASDPAAAGDAIVEAWGRLAPIVVKAPAGMAFAEVLNEPGIEDASWAAVLKGVLPRLRTLMPKTPLVVSLGGPQRADVLVASAPPVTGNVVYAVHYYDPFAFTHQGAGFADAVLGVLHGIPFPFHGDDPRVLALEASLRAAGYTAAADYLASVRAMVFDGTRVGRDLAAVAAWGRRNRVPVILGEFGVLADDAPAADRALWLRTVARRAEASCLGWTHWSLTGGFGMIDPATGALDRPTLGALLPATAAP</sequence>
<evidence type="ECO:0000256" key="14">
    <source>
        <dbReference type="SAM" id="SignalP"/>
    </source>
</evidence>
<dbReference type="RefSeq" id="WP_165644402.1">
    <property type="nucleotide sequence ID" value="NZ_BSPM01000009.1"/>
</dbReference>
<dbReference type="GO" id="GO:0009986">
    <property type="term" value="C:cell surface"/>
    <property type="evidence" value="ECO:0007669"/>
    <property type="project" value="TreeGrafter"/>
</dbReference>
<comment type="function">
    <text evidence="11">Glucosidase involved in the degradation of cellulosic biomass. Active on lichenan.</text>
</comment>
<dbReference type="Proteomes" id="UP000294547">
    <property type="component" value="Unassembled WGS sequence"/>
</dbReference>
<keyword evidence="7" id="KW-0472">Membrane</keyword>
<evidence type="ECO:0000256" key="8">
    <source>
        <dbReference type="ARBA" id="ARBA00023180"/>
    </source>
</evidence>
<keyword evidence="4 13" id="KW-0378">Hydrolase</keyword>
<protein>
    <recommendedName>
        <fullName evidence="12">Exo-1,3-beta-glucanase D</fullName>
    </recommendedName>
</protein>
<feature type="domain" description="Glycoside hydrolase family 5" evidence="15">
    <location>
        <begin position="57"/>
        <end position="348"/>
    </location>
</feature>
<accession>A0A4V3CVN6</accession>
<evidence type="ECO:0000256" key="1">
    <source>
        <dbReference type="ARBA" id="ARBA00004401"/>
    </source>
</evidence>
<evidence type="ECO:0000256" key="9">
    <source>
        <dbReference type="ARBA" id="ARBA00023295"/>
    </source>
</evidence>
<reference evidence="16 17" key="1">
    <citation type="submission" date="2019-03" db="EMBL/GenBank/DDBJ databases">
        <title>Genomic Encyclopedia of Type Strains, Phase IV (KMG-IV): sequencing the most valuable type-strain genomes for metagenomic binning, comparative biology and taxonomic classification.</title>
        <authorList>
            <person name="Goeker M."/>
        </authorList>
    </citation>
    <scope>NUCLEOTIDE SEQUENCE [LARGE SCALE GENOMIC DNA]</scope>
    <source>
        <strain evidence="16 17">DSM 102969</strain>
    </source>
</reference>
<feature type="signal peptide" evidence="14">
    <location>
        <begin position="1"/>
        <end position="32"/>
    </location>
</feature>
<evidence type="ECO:0000256" key="13">
    <source>
        <dbReference type="RuleBase" id="RU361153"/>
    </source>
</evidence>
<dbReference type="AlphaFoldDB" id="A0A4V3CVN6"/>
<evidence type="ECO:0000256" key="12">
    <source>
        <dbReference type="ARBA" id="ARBA00041260"/>
    </source>
</evidence>
<dbReference type="InterPro" id="IPR001547">
    <property type="entry name" value="Glyco_hydro_5"/>
</dbReference>
<dbReference type="GO" id="GO:0005576">
    <property type="term" value="C:extracellular region"/>
    <property type="evidence" value="ECO:0007669"/>
    <property type="project" value="TreeGrafter"/>
</dbReference>